<gene>
    <name evidence="1" type="ORF">HG15A2_04630</name>
</gene>
<dbReference type="KEGG" id="amob:HG15A2_04630"/>
<dbReference type="RefSeq" id="WP_145057388.1">
    <property type="nucleotide sequence ID" value="NZ_CP036263.1"/>
</dbReference>
<dbReference type="EMBL" id="CP036263">
    <property type="protein sequence ID" value="QDS97203.1"/>
    <property type="molecule type" value="Genomic_DNA"/>
</dbReference>
<sequence length="66" mass="7278">MRFTTTAAGLQWVQLLVRHFQTSRIVLKARSETGATASSSSSREPDDFGPWVEMIDAEAARFSTSS</sequence>
<name>A0A517MQP9_9BACT</name>
<reference evidence="1 2" key="1">
    <citation type="submission" date="2019-02" db="EMBL/GenBank/DDBJ databases">
        <title>Deep-cultivation of Planctomycetes and their phenomic and genomic characterization uncovers novel biology.</title>
        <authorList>
            <person name="Wiegand S."/>
            <person name="Jogler M."/>
            <person name="Boedeker C."/>
            <person name="Pinto D."/>
            <person name="Vollmers J."/>
            <person name="Rivas-Marin E."/>
            <person name="Kohn T."/>
            <person name="Peeters S.H."/>
            <person name="Heuer A."/>
            <person name="Rast P."/>
            <person name="Oberbeckmann S."/>
            <person name="Bunk B."/>
            <person name="Jeske O."/>
            <person name="Meyerdierks A."/>
            <person name="Storesund J.E."/>
            <person name="Kallscheuer N."/>
            <person name="Luecker S."/>
            <person name="Lage O.M."/>
            <person name="Pohl T."/>
            <person name="Merkel B.J."/>
            <person name="Hornburger P."/>
            <person name="Mueller R.-W."/>
            <person name="Bruemmer F."/>
            <person name="Labrenz M."/>
            <person name="Spormann A.M."/>
            <person name="Op den Camp H."/>
            <person name="Overmann J."/>
            <person name="Amann R."/>
            <person name="Jetten M.S.M."/>
            <person name="Mascher T."/>
            <person name="Medema M.H."/>
            <person name="Devos D.P."/>
            <person name="Kaster A.-K."/>
            <person name="Ovreas L."/>
            <person name="Rohde M."/>
            <person name="Galperin M.Y."/>
            <person name="Jogler C."/>
        </authorList>
    </citation>
    <scope>NUCLEOTIDE SEQUENCE [LARGE SCALE GENOMIC DNA]</scope>
    <source>
        <strain evidence="1 2">HG15A2</strain>
    </source>
</reference>
<evidence type="ECO:0000313" key="1">
    <source>
        <dbReference type="EMBL" id="QDS97203.1"/>
    </source>
</evidence>
<protein>
    <submittedName>
        <fullName evidence="1">Uncharacterized protein</fullName>
    </submittedName>
</protein>
<keyword evidence="2" id="KW-1185">Reference proteome</keyword>
<accession>A0A517MQP9</accession>
<organism evidence="1 2">
    <name type="scientific">Adhaeretor mobilis</name>
    <dbReference type="NCBI Taxonomy" id="1930276"/>
    <lineage>
        <taxon>Bacteria</taxon>
        <taxon>Pseudomonadati</taxon>
        <taxon>Planctomycetota</taxon>
        <taxon>Planctomycetia</taxon>
        <taxon>Pirellulales</taxon>
        <taxon>Lacipirellulaceae</taxon>
        <taxon>Adhaeretor</taxon>
    </lineage>
</organism>
<dbReference type="AlphaFoldDB" id="A0A517MQP9"/>
<proteinExistence type="predicted"/>
<evidence type="ECO:0000313" key="2">
    <source>
        <dbReference type="Proteomes" id="UP000319852"/>
    </source>
</evidence>
<dbReference type="Proteomes" id="UP000319852">
    <property type="component" value="Chromosome"/>
</dbReference>